<evidence type="ECO:0000256" key="1">
    <source>
        <dbReference type="SAM" id="MobiDB-lite"/>
    </source>
</evidence>
<proteinExistence type="predicted"/>
<accession>A0ABW3TIB2</accession>
<gene>
    <name evidence="3" type="ORF">ACFQ3C_16750</name>
</gene>
<dbReference type="EMBL" id="JBHTKR010000007">
    <property type="protein sequence ID" value="MFD1196322.1"/>
    <property type="molecule type" value="Genomic_DNA"/>
</dbReference>
<dbReference type="SUPFAM" id="SSF110997">
    <property type="entry name" value="Sporulation related repeat"/>
    <property type="match status" value="1"/>
</dbReference>
<evidence type="ECO:0000259" key="2">
    <source>
        <dbReference type="PROSITE" id="PS51724"/>
    </source>
</evidence>
<dbReference type="PROSITE" id="PS51724">
    <property type="entry name" value="SPOR"/>
    <property type="match status" value="1"/>
</dbReference>
<organism evidence="3 4">
    <name type="scientific">Seohaeicola saemankumensis</name>
    <dbReference type="NCBI Taxonomy" id="481181"/>
    <lineage>
        <taxon>Bacteria</taxon>
        <taxon>Pseudomonadati</taxon>
        <taxon>Pseudomonadota</taxon>
        <taxon>Alphaproteobacteria</taxon>
        <taxon>Rhodobacterales</taxon>
        <taxon>Roseobacteraceae</taxon>
        <taxon>Seohaeicola</taxon>
    </lineage>
</organism>
<feature type="region of interest" description="Disordered" evidence="1">
    <location>
        <begin position="133"/>
        <end position="152"/>
    </location>
</feature>
<keyword evidence="4" id="KW-1185">Reference proteome</keyword>
<comment type="caution">
    <text evidence="3">The sequence shown here is derived from an EMBL/GenBank/DDBJ whole genome shotgun (WGS) entry which is preliminary data.</text>
</comment>
<sequence>MAALIAASTLTWVLPAEAQSIRFREPAEFPPASFTGSQYVDSQGCIFVRAGVAGATTWVPRVTSSRQNLCGARPTFANGVPAGAGASAQAALPPGARLITIPPAAAGAAAAGTTVASSARPSAAAPAAAAPAAARARPSATMNTPVNARMAPQPPVMAPRAGAPMRTVASIATAPTLNAAGQRAAGTIAGQIATTTGRCGADVRCGPQTQDPVSRVNGTARRLGAPAIAQNRQAGAVLDPQTRIVPRHVAQAQANAADAGVVPPGYRPVWKDDRLNPYRAQGTVAGKAAMDLVWTQTVPRRLIDRRSGRDMTAFNPNLVYPYTDLATQVRAGVPVAERAADRAADRASVSTRGTQKAQPQRQVAAQPRVSTRATPPSAPKTVTGRFLQVGAFADPANAQRTIRRLQAAGLPVSIQRSSSKGKPVQVILAGPFANTAALSQGLTAARAAGFREAFARN</sequence>
<evidence type="ECO:0000313" key="3">
    <source>
        <dbReference type="EMBL" id="MFD1196322.1"/>
    </source>
</evidence>
<reference evidence="4" key="1">
    <citation type="journal article" date="2019" name="Int. J. Syst. Evol. Microbiol.">
        <title>The Global Catalogue of Microorganisms (GCM) 10K type strain sequencing project: providing services to taxonomists for standard genome sequencing and annotation.</title>
        <authorList>
            <consortium name="The Broad Institute Genomics Platform"/>
            <consortium name="The Broad Institute Genome Sequencing Center for Infectious Disease"/>
            <person name="Wu L."/>
            <person name="Ma J."/>
        </authorList>
    </citation>
    <scope>NUCLEOTIDE SEQUENCE [LARGE SCALE GENOMIC DNA]</scope>
    <source>
        <strain evidence="4">CCUG 55328</strain>
    </source>
</reference>
<dbReference type="Proteomes" id="UP001597151">
    <property type="component" value="Unassembled WGS sequence"/>
</dbReference>
<evidence type="ECO:0000313" key="4">
    <source>
        <dbReference type="Proteomes" id="UP001597151"/>
    </source>
</evidence>
<feature type="domain" description="SPOR" evidence="2">
    <location>
        <begin position="379"/>
        <end position="457"/>
    </location>
</feature>
<dbReference type="Gene3D" id="3.30.70.1070">
    <property type="entry name" value="Sporulation related repeat"/>
    <property type="match status" value="1"/>
</dbReference>
<dbReference type="RefSeq" id="WP_380794210.1">
    <property type="nucleotide sequence ID" value="NZ_JBHTKR010000007.1"/>
</dbReference>
<name>A0ABW3TIB2_9RHOB</name>
<protein>
    <submittedName>
        <fullName evidence="3">SPOR domain-containing protein</fullName>
    </submittedName>
</protein>
<feature type="compositionally biased region" description="Low complexity" evidence="1">
    <location>
        <begin position="357"/>
        <end position="369"/>
    </location>
</feature>
<dbReference type="Pfam" id="PF05036">
    <property type="entry name" value="SPOR"/>
    <property type="match status" value="1"/>
</dbReference>
<dbReference type="InterPro" id="IPR007730">
    <property type="entry name" value="SPOR-like_dom"/>
</dbReference>
<feature type="region of interest" description="Disordered" evidence="1">
    <location>
        <begin position="342"/>
        <end position="380"/>
    </location>
</feature>
<dbReference type="InterPro" id="IPR036680">
    <property type="entry name" value="SPOR-like_sf"/>
</dbReference>